<evidence type="ECO:0000256" key="10">
    <source>
        <dbReference type="PROSITE-ProRule" id="PRU00169"/>
    </source>
</evidence>
<keyword evidence="14" id="KW-1185">Reference proteome</keyword>
<evidence type="ECO:0000259" key="12">
    <source>
        <dbReference type="PROSITE" id="PS50110"/>
    </source>
</evidence>
<dbReference type="Gene3D" id="3.40.50.2300">
    <property type="match status" value="1"/>
</dbReference>
<evidence type="ECO:0000259" key="11">
    <source>
        <dbReference type="PROSITE" id="PS01124"/>
    </source>
</evidence>
<gene>
    <name evidence="13" type="ORF">FYJ35_00490</name>
</gene>
<evidence type="ECO:0000256" key="5">
    <source>
        <dbReference type="ARBA" id="ARBA00023012"/>
    </source>
</evidence>
<evidence type="ECO:0000256" key="1">
    <source>
        <dbReference type="ARBA" id="ARBA00004496"/>
    </source>
</evidence>
<keyword evidence="8" id="KW-0804">Transcription</keyword>
<dbReference type="Proteomes" id="UP000481852">
    <property type="component" value="Unassembled WGS sequence"/>
</dbReference>
<dbReference type="InterPro" id="IPR001789">
    <property type="entry name" value="Sig_transdc_resp-reg_receiver"/>
</dbReference>
<evidence type="ECO:0000256" key="4">
    <source>
        <dbReference type="ARBA" id="ARBA00022553"/>
    </source>
</evidence>
<dbReference type="GO" id="GO:0003700">
    <property type="term" value="F:DNA-binding transcription factor activity"/>
    <property type="evidence" value="ECO:0007669"/>
    <property type="project" value="InterPro"/>
</dbReference>
<proteinExistence type="predicted"/>
<dbReference type="PROSITE" id="PS50110">
    <property type="entry name" value="RESPONSE_REGULATORY"/>
    <property type="match status" value="1"/>
</dbReference>
<keyword evidence="3" id="KW-0963">Cytoplasm</keyword>
<sequence>MWKVFLAEDERVVREGLRDNIPWEQHGFEFAGEAGDGELALAGIRRTKPDLLITDIRMPFMDGLTLCHMAHQENPKIRVIIISGYDDFEYARRAISEGVDRYLSKPVTRKVMESALEEERKKLDQELEQEQYLQQYRAERQEYEQFYRRVFFEDVFKGRLTFEEMYSQAGRLGLELDSPCYNLLFFSLSDGMDRAREVLSQYFLRYTQFFYFHWTIDSFGALIRGDREGVDACTKAALVEIERACSEDNPTGRWYACAGQSVERFSQLKDCYRDLSRIFSLRFLSPEEHILTREMAEMMLDGRDSSQLEAIDVNKVNPAIVRGFLEQGSLDEAEEFAQAYISSVSEILSSRIFRDYLLLNLQFTVIAFVESIGFDRDELPGSSAAELRTLTSPEDICAYTRRLLEGAIRLKQQRETERNGGLIDRAKAYVAAHYAEESLSLNSAAGECGVSPNYFSAIFSQQMKQTFIEYVTAARMEKAKELLRTTTLRSSQIASQIGYKDAHYFSFVFRKTQGMTPREYRQNSSPVA</sequence>
<feature type="modified residue" description="4-aspartylphosphate" evidence="10">
    <location>
        <position position="55"/>
    </location>
</feature>
<dbReference type="EMBL" id="VULZ01000001">
    <property type="protein sequence ID" value="MSS13543.1"/>
    <property type="molecule type" value="Genomic_DNA"/>
</dbReference>
<evidence type="ECO:0000313" key="14">
    <source>
        <dbReference type="Proteomes" id="UP000481852"/>
    </source>
</evidence>
<dbReference type="PRINTS" id="PR00032">
    <property type="entry name" value="HTHARAC"/>
</dbReference>
<comment type="caution">
    <text evidence="13">The sequence shown here is derived from an EMBL/GenBank/DDBJ whole genome shotgun (WGS) entry which is preliminary data.</text>
</comment>
<evidence type="ECO:0000256" key="8">
    <source>
        <dbReference type="ARBA" id="ARBA00023163"/>
    </source>
</evidence>
<reference evidence="13 14" key="1">
    <citation type="submission" date="2019-08" db="EMBL/GenBank/DDBJ databases">
        <title>In-depth cultivation of the pig gut microbiome towards novel bacterial diversity and tailored functional studies.</title>
        <authorList>
            <person name="Wylensek D."/>
            <person name="Hitch T.C.A."/>
            <person name="Clavel T."/>
        </authorList>
    </citation>
    <scope>NUCLEOTIDE SEQUENCE [LARGE SCALE GENOMIC DNA]</scope>
    <source>
        <strain evidence="13 14">Oil+RF-744-WCA-WT-11</strain>
    </source>
</reference>
<keyword evidence="7" id="KW-0238">DNA-binding</keyword>
<dbReference type="AlphaFoldDB" id="A0A6L5X2A3"/>
<feature type="domain" description="Response regulatory" evidence="12">
    <location>
        <begin position="3"/>
        <end position="120"/>
    </location>
</feature>
<dbReference type="CDD" id="cd17536">
    <property type="entry name" value="REC_YesN-like"/>
    <property type="match status" value="1"/>
</dbReference>
<dbReference type="GO" id="GO:0000160">
    <property type="term" value="P:phosphorelay signal transduction system"/>
    <property type="evidence" value="ECO:0007669"/>
    <property type="project" value="UniProtKB-KW"/>
</dbReference>
<dbReference type="RefSeq" id="WP_154521567.1">
    <property type="nucleotide sequence ID" value="NZ_JAXFDQ010000009.1"/>
</dbReference>
<dbReference type="InterPro" id="IPR011006">
    <property type="entry name" value="CheY-like_superfamily"/>
</dbReference>
<keyword evidence="4 10" id="KW-0597">Phosphoprotein</keyword>
<dbReference type="SMART" id="SM00342">
    <property type="entry name" value="HTH_ARAC"/>
    <property type="match status" value="1"/>
</dbReference>
<dbReference type="InterPro" id="IPR018060">
    <property type="entry name" value="HTH_AraC"/>
</dbReference>
<dbReference type="InterPro" id="IPR020449">
    <property type="entry name" value="Tscrpt_reg_AraC-type_HTH"/>
</dbReference>
<evidence type="ECO:0000256" key="6">
    <source>
        <dbReference type="ARBA" id="ARBA00023015"/>
    </source>
</evidence>
<evidence type="ECO:0000313" key="13">
    <source>
        <dbReference type="EMBL" id="MSS13543.1"/>
    </source>
</evidence>
<dbReference type="GO" id="GO:0043565">
    <property type="term" value="F:sequence-specific DNA binding"/>
    <property type="evidence" value="ECO:0007669"/>
    <property type="project" value="InterPro"/>
</dbReference>
<dbReference type="Pfam" id="PF00072">
    <property type="entry name" value="Response_reg"/>
    <property type="match status" value="1"/>
</dbReference>
<dbReference type="InterPro" id="IPR051552">
    <property type="entry name" value="HptR"/>
</dbReference>
<feature type="domain" description="HTH araC/xylS-type" evidence="11">
    <location>
        <begin position="424"/>
        <end position="523"/>
    </location>
</feature>
<evidence type="ECO:0000256" key="2">
    <source>
        <dbReference type="ARBA" id="ARBA00018672"/>
    </source>
</evidence>
<dbReference type="Pfam" id="PF12833">
    <property type="entry name" value="HTH_18"/>
    <property type="match status" value="1"/>
</dbReference>
<dbReference type="GO" id="GO:0005737">
    <property type="term" value="C:cytoplasm"/>
    <property type="evidence" value="ECO:0007669"/>
    <property type="project" value="UniProtKB-SubCell"/>
</dbReference>
<dbReference type="SMART" id="SM00448">
    <property type="entry name" value="REC"/>
    <property type="match status" value="1"/>
</dbReference>
<comment type="subcellular location">
    <subcellularLocation>
        <location evidence="1">Cytoplasm</location>
    </subcellularLocation>
</comment>
<evidence type="ECO:0000256" key="9">
    <source>
        <dbReference type="ARBA" id="ARBA00024867"/>
    </source>
</evidence>
<dbReference type="PROSITE" id="PS01124">
    <property type="entry name" value="HTH_ARAC_FAMILY_2"/>
    <property type="match status" value="1"/>
</dbReference>
<keyword evidence="6" id="KW-0805">Transcription regulation</keyword>
<dbReference type="Gene3D" id="1.10.10.60">
    <property type="entry name" value="Homeodomain-like"/>
    <property type="match status" value="2"/>
</dbReference>
<dbReference type="PANTHER" id="PTHR42713:SF3">
    <property type="entry name" value="TRANSCRIPTIONAL REGULATORY PROTEIN HPTR"/>
    <property type="match status" value="1"/>
</dbReference>
<evidence type="ECO:0000256" key="3">
    <source>
        <dbReference type="ARBA" id="ARBA00022490"/>
    </source>
</evidence>
<dbReference type="SUPFAM" id="SSF46689">
    <property type="entry name" value="Homeodomain-like"/>
    <property type="match status" value="2"/>
</dbReference>
<evidence type="ECO:0000256" key="7">
    <source>
        <dbReference type="ARBA" id="ARBA00023125"/>
    </source>
</evidence>
<organism evidence="13 14">
    <name type="scientific">Porcincola intestinalis</name>
    <dbReference type="NCBI Taxonomy" id="2606632"/>
    <lineage>
        <taxon>Bacteria</taxon>
        <taxon>Bacillati</taxon>
        <taxon>Bacillota</taxon>
        <taxon>Clostridia</taxon>
        <taxon>Lachnospirales</taxon>
        <taxon>Lachnospiraceae</taxon>
        <taxon>Porcincola</taxon>
    </lineage>
</organism>
<dbReference type="PANTHER" id="PTHR42713">
    <property type="entry name" value="HISTIDINE KINASE-RELATED"/>
    <property type="match status" value="1"/>
</dbReference>
<dbReference type="InterPro" id="IPR009057">
    <property type="entry name" value="Homeodomain-like_sf"/>
</dbReference>
<name>A0A6L5X2A3_9FIRM</name>
<accession>A0A6L5X2A3</accession>
<protein>
    <recommendedName>
        <fullName evidence="2">Stage 0 sporulation protein A homolog</fullName>
    </recommendedName>
</protein>
<keyword evidence="5" id="KW-0902">Two-component regulatory system</keyword>
<comment type="function">
    <text evidence="9">May play the central regulatory role in sporulation. It may be an element of the effector pathway responsible for the activation of sporulation genes in response to nutritional stress. Spo0A may act in concert with spo0H (a sigma factor) to control the expression of some genes that are critical to the sporulation process.</text>
</comment>
<dbReference type="SUPFAM" id="SSF52172">
    <property type="entry name" value="CheY-like"/>
    <property type="match status" value="1"/>
</dbReference>